<reference evidence="2" key="2">
    <citation type="submission" date="2021-01" db="EMBL/GenBank/DDBJ databases">
        <authorList>
            <person name="Schikora-Tamarit M.A."/>
        </authorList>
    </citation>
    <scope>NUCLEOTIDE SEQUENCE</scope>
    <source>
        <strain evidence="2">CBS6075</strain>
    </source>
</reference>
<keyword evidence="3" id="KW-1185">Reference proteome</keyword>
<evidence type="ECO:0000256" key="1">
    <source>
        <dbReference type="SAM" id="MobiDB-lite"/>
    </source>
</evidence>
<evidence type="ECO:0000313" key="2">
    <source>
        <dbReference type="EMBL" id="KAH3664073.1"/>
    </source>
</evidence>
<dbReference type="EMBL" id="JAEUBE010000352">
    <property type="protein sequence ID" value="KAH3664073.1"/>
    <property type="molecule type" value="Genomic_DNA"/>
</dbReference>
<evidence type="ECO:0000313" key="3">
    <source>
        <dbReference type="Proteomes" id="UP000769157"/>
    </source>
</evidence>
<organism evidence="2 3">
    <name type="scientific">Ogataea philodendri</name>
    <dbReference type="NCBI Taxonomy" id="1378263"/>
    <lineage>
        <taxon>Eukaryota</taxon>
        <taxon>Fungi</taxon>
        <taxon>Dikarya</taxon>
        <taxon>Ascomycota</taxon>
        <taxon>Saccharomycotina</taxon>
        <taxon>Pichiomycetes</taxon>
        <taxon>Pichiales</taxon>
        <taxon>Pichiaceae</taxon>
        <taxon>Ogataea</taxon>
    </lineage>
</organism>
<name>A0A9P8P1H1_9ASCO</name>
<feature type="compositionally biased region" description="Polar residues" evidence="1">
    <location>
        <begin position="148"/>
        <end position="162"/>
    </location>
</feature>
<dbReference type="AlphaFoldDB" id="A0A9P8P1H1"/>
<dbReference type="OrthoDB" id="10636877at2759"/>
<dbReference type="GeneID" id="70236752"/>
<proteinExistence type="predicted"/>
<gene>
    <name evidence="2" type="ORF">OGAPHI_004787</name>
</gene>
<sequence length="186" mass="19597">MAAVLVGRIETSGGIIPTLQVSTTKSDLSDRNSLSLTTGHTSNELVTDLGVVSVAQTVSSHVNLGHVLGVLFSGNAWSSVLRSSHLCGESKSLTNGQMREMDIGLGRVDNLTSIMLLDIVNGQSVVRDQGALVNLQTPSVGGDGLKQCRTSGTRSSQNNGHSWKSESEAIPLTQRSLYVIPKEVGL</sequence>
<comment type="caution">
    <text evidence="2">The sequence shown here is derived from an EMBL/GenBank/DDBJ whole genome shotgun (WGS) entry which is preliminary data.</text>
</comment>
<dbReference type="Proteomes" id="UP000769157">
    <property type="component" value="Unassembled WGS sequence"/>
</dbReference>
<protein>
    <submittedName>
        <fullName evidence="2">Uncharacterized protein</fullName>
    </submittedName>
</protein>
<reference evidence="2" key="1">
    <citation type="journal article" date="2021" name="Open Biol.">
        <title>Shared evolutionary footprints suggest mitochondrial oxidative damage underlies multiple complex I losses in fungi.</title>
        <authorList>
            <person name="Schikora-Tamarit M.A."/>
            <person name="Marcet-Houben M."/>
            <person name="Nosek J."/>
            <person name="Gabaldon T."/>
        </authorList>
    </citation>
    <scope>NUCLEOTIDE SEQUENCE</scope>
    <source>
        <strain evidence="2">CBS6075</strain>
    </source>
</reference>
<accession>A0A9P8P1H1</accession>
<dbReference type="RefSeq" id="XP_046060353.1">
    <property type="nucleotide sequence ID" value="XM_046205902.1"/>
</dbReference>
<feature type="region of interest" description="Disordered" evidence="1">
    <location>
        <begin position="143"/>
        <end position="166"/>
    </location>
</feature>